<feature type="region of interest" description="Disordered" evidence="1">
    <location>
        <begin position="154"/>
        <end position="217"/>
    </location>
</feature>
<organism evidence="3 4">
    <name type="scientific">Actinomycetospora endophytica</name>
    <dbReference type="NCBI Taxonomy" id="2291215"/>
    <lineage>
        <taxon>Bacteria</taxon>
        <taxon>Bacillati</taxon>
        <taxon>Actinomycetota</taxon>
        <taxon>Actinomycetes</taxon>
        <taxon>Pseudonocardiales</taxon>
        <taxon>Pseudonocardiaceae</taxon>
        <taxon>Actinomycetospora</taxon>
    </lineage>
</organism>
<feature type="compositionally biased region" description="Low complexity" evidence="1">
    <location>
        <begin position="104"/>
        <end position="115"/>
    </location>
</feature>
<dbReference type="RefSeq" id="WP_230732691.1">
    <property type="nucleotide sequence ID" value="NZ_JAJNDB010000001.1"/>
</dbReference>
<dbReference type="EMBL" id="JAJNDB010000001">
    <property type="protein sequence ID" value="MCD2193814.1"/>
    <property type="molecule type" value="Genomic_DNA"/>
</dbReference>
<evidence type="ECO:0008006" key="5">
    <source>
        <dbReference type="Google" id="ProtNLM"/>
    </source>
</evidence>
<keyword evidence="2" id="KW-0472">Membrane</keyword>
<gene>
    <name evidence="3" type="ORF">LQ327_10550</name>
</gene>
<feature type="transmembrane region" description="Helical" evidence="2">
    <location>
        <begin position="52"/>
        <end position="69"/>
    </location>
</feature>
<keyword evidence="2" id="KW-1133">Transmembrane helix</keyword>
<sequence length="217" mass="23885">MTRADDHDDLVDPLGYATGEERLPKLVIVAIVWAGFGAVGLLTALLMHSAGIAVFGVLCVLAGGALYLGQRTREQLEHDEARLRADPWGEPEDGEAVDDDEYVTHSTSTDDATTTYENHDHDEDIVDAEFSEYFDYDQAPADQDDGTGYDEEEMAYQRYQADRRAREAEAAHADDEDGHVIERDDDEDDEARTSRIPHGGGAEPETDTHGGSDGSRR</sequence>
<accession>A0ABS8P6C1</accession>
<feature type="region of interest" description="Disordered" evidence="1">
    <location>
        <begin position="82"/>
        <end position="119"/>
    </location>
</feature>
<comment type="caution">
    <text evidence="3">The sequence shown here is derived from an EMBL/GenBank/DDBJ whole genome shotgun (WGS) entry which is preliminary data.</text>
</comment>
<reference evidence="3 4" key="1">
    <citation type="submission" date="2021-11" db="EMBL/GenBank/DDBJ databases">
        <title>Draft genome sequence of Actinomycetospora sp. SF1 isolated from the rhizosphere soil.</title>
        <authorList>
            <person name="Duangmal K."/>
            <person name="Chantavorakit T."/>
        </authorList>
    </citation>
    <scope>NUCLEOTIDE SEQUENCE [LARGE SCALE GENOMIC DNA]</scope>
    <source>
        <strain evidence="3 4">TBRC 5722</strain>
    </source>
</reference>
<name>A0ABS8P6C1_9PSEU</name>
<evidence type="ECO:0000256" key="1">
    <source>
        <dbReference type="SAM" id="MobiDB-lite"/>
    </source>
</evidence>
<evidence type="ECO:0000256" key="2">
    <source>
        <dbReference type="SAM" id="Phobius"/>
    </source>
</evidence>
<feature type="compositionally biased region" description="Basic and acidic residues" evidence="1">
    <location>
        <begin position="160"/>
        <end position="182"/>
    </location>
</feature>
<evidence type="ECO:0000313" key="3">
    <source>
        <dbReference type="EMBL" id="MCD2193814.1"/>
    </source>
</evidence>
<evidence type="ECO:0000313" key="4">
    <source>
        <dbReference type="Proteomes" id="UP001199469"/>
    </source>
</evidence>
<proteinExistence type="predicted"/>
<dbReference type="Proteomes" id="UP001199469">
    <property type="component" value="Unassembled WGS sequence"/>
</dbReference>
<feature type="compositionally biased region" description="Basic and acidic residues" evidence="1">
    <location>
        <begin position="206"/>
        <end position="217"/>
    </location>
</feature>
<protein>
    <recommendedName>
        <fullName evidence="5">DUF3040 family protein</fullName>
    </recommendedName>
</protein>
<keyword evidence="4" id="KW-1185">Reference proteome</keyword>
<keyword evidence="2" id="KW-0812">Transmembrane</keyword>
<feature type="transmembrane region" description="Helical" evidence="2">
    <location>
        <begin position="26"/>
        <end position="46"/>
    </location>
</feature>
<feature type="compositionally biased region" description="Acidic residues" evidence="1">
    <location>
        <begin position="89"/>
        <end position="101"/>
    </location>
</feature>